<gene>
    <name evidence="2" type="ORF">HPB48_004291</name>
</gene>
<evidence type="ECO:0000313" key="3">
    <source>
        <dbReference type="Proteomes" id="UP000821853"/>
    </source>
</evidence>
<reference evidence="2 3" key="1">
    <citation type="journal article" date="2020" name="Cell">
        <title>Large-Scale Comparative Analyses of Tick Genomes Elucidate Their Genetic Diversity and Vector Capacities.</title>
        <authorList>
            <consortium name="Tick Genome and Microbiome Consortium (TIGMIC)"/>
            <person name="Jia N."/>
            <person name="Wang J."/>
            <person name="Shi W."/>
            <person name="Du L."/>
            <person name="Sun Y."/>
            <person name="Zhan W."/>
            <person name="Jiang J.F."/>
            <person name="Wang Q."/>
            <person name="Zhang B."/>
            <person name="Ji P."/>
            <person name="Bell-Sakyi L."/>
            <person name="Cui X.M."/>
            <person name="Yuan T.T."/>
            <person name="Jiang B.G."/>
            <person name="Yang W.F."/>
            <person name="Lam T.T."/>
            <person name="Chang Q.C."/>
            <person name="Ding S.J."/>
            <person name="Wang X.J."/>
            <person name="Zhu J.G."/>
            <person name="Ruan X.D."/>
            <person name="Zhao L."/>
            <person name="Wei J.T."/>
            <person name="Ye R.Z."/>
            <person name="Que T.C."/>
            <person name="Du C.H."/>
            <person name="Zhou Y.H."/>
            <person name="Cheng J.X."/>
            <person name="Dai P.F."/>
            <person name="Guo W.B."/>
            <person name="Han X.H."/>
            <person name="Huang E.J."/>
            <person name="Li L.F."/>
            <person name="Wei W."/>
            <person name="Gao Y.C."/>
            <person name="Liu J.Z."/>
            <person name="Shao H.Z."/>
            <person name="Wang X."/>
            <person name="Wang C.C."/>
            <person name="Yang T.C."/>
            <person name="Huo Q.B."/>
            <person name="Li W."/>
            <person name="Chen H.Y."/>
            <person name="Chen S.E."/>
            <person name="Zhou L.G."/>
            <person name="Ni X.B."/>
            <person name="Tian J.H."/>
            <person name="Sheng Y."/>
            <person name="Liu T."/>
            <person name="Pan Y.S."/>
            <person name="Xia L.Y."/>
            <person name="Li J."/>
            <person name="Zhao F."/>
            <person name="Cao W.C."/>
        </authorList>
    </citation>
    <scope>NUCLEOTIDE SEQUENCE [LARGE SCALE GENOMIC DNA]</scope>
    <source>
        <strain evidence="2">HaeL-2018</strain>
    </source>
</reference>
<dbReference type="EMBL" id="JABSTR010000011">
    <property type="protein sequence ID" value="KAH9382447.1"/>
    <property type="molecule type" value="Genomic_DNA"/>
</dbReference>
<organism evidence="2 3">
    <name type="scientific">Haemaphysalis longicornis</name>
    <name type="common">Bush tick</name>
    <dbReference type="NCBI Taxonomy" id="44386"/>
    <lineage>
        <taxon>Eukaryota</taxon>
        <taxon>Metazoa</taxon>
        <taxon>Ecdysozoa</taxon>
        <taxon>Arthropoda</taxon>
        <taxon>Chelicerata</taxon>
        <taxon>Arachnida</taxon>
        <taxon>Acari</taxon>
        <taxon>Parasitiformes</taxon>
        <taxon>Ixodida</taxon>
        <taxon>Ixodoidea</taxon>
        <taxon>Ixodidae</taxon>
        <taxon>Haemaphysalinae</taxon>
        <taxon>Haemaphysalis</taxon>
    </lineage>
</organism>
<comment type="caution">
    <text evidence="2">The sequence shown here is derived from an EMBL/GenBank/DDBJ whole genome shotgun (WGS) entry which is preliminary data.</text>
</comment>
<protein>
    <submittedName>
        <fullName evidence="2">Uncharacterized protein</fullName>
    </submittedName>
</protein>
<sequence length="86" mass="10454">MELTNHIREVLQKVHRKKQRQNNPPSKTSRRREKKRLYAETQERFKKRQSEFSREVLDGKVVADVEDPKRLLDEWKLIMEAAPWVL</sequence>
<keyword evidence="3" id="KW-1185">Reference proteome</keyword>
<proteinExistence type="predicted"/>
<accession>A0A9J6H6I8</accession>
<dbReference type="AlphaFoldDB" id="A0A9J6H6I8"/>
<feature type="region of interest" description="Disordered" evidence="1">
    <location>
        <begin position="13"/>
        <end position="37"/>
    </location>
</feature>
<dbReference type="Proteomes" id="UP000821853">
    <property type="component" value="Chromosome 9"/>
</dbReference>
<evidence type="ECO:0000256" key="1">
    <source>
        <dbReference type="SAM" id="MobiDB-lite"/>
    </source>
</evidence>
<evidence type="ECO:0000313" key="2">
    <source>
        <dbReference type="EMBL" id="KAH9382447.1"/>
    </source>
</evidence>
<dbReference type="VEuPathDB" id="VectorBase:HLOH_050192"/>
<name>A0A9J6H6I8_HAELO</name>